<organism evidence="1 2">
    <name type="scientific">Candidatus Nomurabacteria bacterium CG22_combo_CG10-13_8_21_14_all_32_8</name>
    <dbReference type="NCBI Taxonomy" id="1974732"/>
    <lineage>
        <taxon>Bacteria</taxon>
        <taxon>Candidatus Nomuraibacteriota</taxon>
    </lineage>
</organism>
<sequence>MKKIIVFIILILLVVVFYPKKYSFGPYPGVVFPKCYGIDKTIVSMPGKTDSVCYGLLVK</sequence>
<accession>A0A2H0CIU4</accession>
<comment type="caution">
    <text evidence="1">The sequence shown here is derived from an EMBL/GenBank/DDBJ whole genome shotgun (WGS) entry which is preliminary data.</text>
</comment>
<dbReference type="Proteomes" id="UP000229176">
    <property type="component" value="Unassembled WGS sequence"/>
</dbReference>
<name>A0A2H0CIU4_9BACT</name>
<dbReference type="AlphaFoldDB" id="A0A2H0CIU4"/>
<evidence type="ECO:0000313" key="1">
    <source>
        <dbReference type="EMBL" id="PIP69290.1"/>
    </source>
</evidence>
<gene>
    <name evidence="1" type="ORF">COW91_00150</name>
</gene>
<reference evidence="1 2" key="1">
    <citation type="submission" date="2017-09" db="EMBL/GenBank/DDBJ databases">
        <title>Depth-based differentiation of microbial function through sediment-hosted aquifers and enrichment of novel symbionts in the deep terrestrial subsurface.</title>
        <authorList>
            <person name="Probst A.J."/>
            <person name="Ladd B."/>
            <person name="Jarett J.K."/>
            <person name="Geller-Mcgrath D.E."/>
            <person name="Sieber C.M."/>
            <person name="Emerson J.B."/>
            <person name="Anantharaman K."/>
            <person name="Thomas B.C."/>
            <person name="Malmstrom R."/>
            <person name="Stieglmeier M."/>
            <person name="Klingl A."/>
            <person name="Woyke T."/>
            <person name="Ryan C.M."/>
            <person name="Banfield J.F."/>
        </authorList>
    </citation>
    <scope>NUCLEOTIDE SEQUENCE [LARGE SCALE GENOMIC DNA]</scope>
    <source>
        <strain evidence="1">CG22_combo_CG10-13_8_21_14_all_32_8</strain>
    </source>
</reference>
<evidence type="ECO:0000313" key="2">
    <source>
        <dbReference type="Proteomes" id="UP000229176"/>
    </source>
</evidence>
<proteinExistence type="predicted"/>
<protein>
    <submittedName>
        <fullName evidence="1">Uncharacterized protein</fullName>
    </submittedName>
</protein>
<dbReference type="EMBL" id="PCTI01000001">
    <property type="protein sequence ID" value="PIP69290.1"/>
    <property type="molecule type" value="Genomic_DNA"/>
</dbReference>